<dbReference type="InParanoid" id="A0A077ZQJ5"/>
<keyword evidence="4" id="KW-1185">Reference proteome</keyword>
<feature type="transmembrane region" description="Helical" evidence="2">
    <location>
        <begin position="1606"/>
        <end position="1627"/>
    </location>
</feature>
<keyword evidence="2" id="KW-1133">Transmembrane helix</keyword>
<keyword evidence="2" id="KW-0812">Transmembrane</keyword>
<keyword evidence="2" id="KW-0472">Membrane</keyword>
<evidence type="ECO:0000313" key="4">
    <source>
        <dbReference type="Proteomes" id="UP000039865"/>
    </source>
</evidence>
<feature type="transmembrane region" description="Helical" evidence="2">
    <location>
        <begin position="1575"/>
        <end position="1594"/>
    </location>
</feature>
<evidence type="ECO:0000256" key="2">
    <source>
        <dbReference type="SAM" id="Phobius"/>
    </source>
</evidence>
<evidence type="ECO:0000313" key="3">
    <source>
        <dbReference type="EMBL" id="CDW71724.1"/>
    </source>
</evidence>
<dbReference type="EMBL" id="CCKQ01000630">
    <property type="protein sequence ID" value="CDW71724.1"/>
    <property type="molecule type" value="Genomic_DNA"/>
</dbReference>
<feature type="transmembrane region" description="Helical" evidence="2">
    <location>
        <begin position="1743"/>
        <end position="1769"/>
    </location>
</feature>
<evidence type="ECO:0000256" key="1">
    <source>
        <dbReference type="SAM" id="Coils"/>
    </source>
</evidence>
<keyword evidence="1" id="KW-0175">Coiled coil</keyword>
<name>A0A077ZQJ5_STYLE</name>
<organism evidence="3 4">
    <name type="scientific">Stylonychia lemnae</name>
    <name type="common">Ciliate</name>
    <dbReference type="NCBI Taxonomy" id="5949"/>
    <lineage>
        <taxon>Eukaryota</taxon>
        <taxon>Sar</taxon>
        <taxon>Alveolata</taxon>
        <taxon>Ciliophora</taxon>
        <taxon>Intramacronucleata</taxon>
        <taxon>Spirotrichea</taxon>
        <taxon>Stichotrichia</taxon>
        <taxon>Sporadotrichida</taxon>
        <taxon>Oxytrichidae</taxon>
        <taxon>Stylonychinae</taxon>
        <taxon>Stylonychia</taxon>
    </lineage>
</organism>
<proteinExistence type="predicted"/>
<sequence>MIFLFIYFYSIITAFSIDQSYQTFCFDPISAIAGGTSGSTVFKVMDQDIYDNTAIGGYSSDYSLVSYQNMPNPLVVYVLSSGSIKWIMSLDSSYNEITAIGISSDNLKIIAALDTQQGQNLALTVLQVSDGSHLGTYQFAASGHIYPQGIFSSFTLSLAAQYNGKWAYIKLSSSMATSSSFKILGDTGSSARGIYDFFDKDINLRYYVYGIVVTSTQTYSSIHLFDQSSNQLGSFSYAQGLQPSSYYTIDRLEQYQLLTGDKPRYLMTCGDKTDGSSVITLTDAQSCIQIDPMDENNVYFLLYKPGKILLGYLDYFEQNAKIYYYKVAILSADSGNVLYHGKSQYGGDFYFVGSVKTINTSPVKDYTASNDISIGLFMLSGTTSSGIASTSTLLSALFIAQTALSLISVSNSATTAMNMITQVDTVPVYVIASTLPDRVYTIAQSSQQYSFLSYFTVNGASCSDAQYTYEIIGTLPSFATFSTFKITVQSNDESKVGDYYIYVKVTINNGQTFTGSFKLTVKSQCTTVTITKKAISTQTYYVSQPYLSFQYTAFDITPSTSSCTITYTLTLSDGSAIDSSFIRTFEPSNRTIIVYTQDESKAQISSYSLKLTGYLTNYPTTTQSQSFSLDIKSCYQDSINISPSITDKSHLAKPTVTTTTTLVTITSTQSLSGICPQVTYTLVGVGSLNNEIVADQIFTLSSNILTVTTVDTSKIGVYKLKVYAITKWETTTYTSVYNTFTVTISSYCDSAVITTNTPAEQDYYISSNSKTFTFIAWTSTLSASDSSTNDMALLSPSSAYSIALTGTLSQTKFSIVNFNIVFKSPCETATISVGASVISDQTYKLNSIQDPNPYYFDDFISSISSSYILTYCGTLTYTFKDASGNDLDSLIFTTSSSSRSITVFTDSEINLSNSPYLVVVKGYYSNYIQQFATFKFKVNLQKDCYYQRATAPATQLVTYMLSESEKEIDPGSFTLLFSTGCPLFYTYICELQLDNSACPSMNSFIKSFESSTGKFKIQSDNAATGNYLIKISGQVASTQDSGTYTSPILIITLTIVPASCILEVPTTTIGSFKIYSIGSTLDIPYQEFNVATGSCDTQYTLYQDSCTGTQIEAGSGAILEPVVTLDPTNKKITATQTFTLRISACSIIALDPSSQDTQTNTLATQTYFINQGTKDITFNAFTETTTTGSSCGFQIAYSIQVLGYLTPPSFLTLITTTDPLNLQVLSTSKQDCKKNPYLIIITASVNNPGIESAITSILTIPLLITQLNLAAPKFIPELQDISMKVGETTQLVFSDPIDTDGDVVSVSDPKFGQAAFISGSYPNFQLKPKFSDLGEYKVQVTVTDDNMNPLSGTYTFQITVTKTASETVDSTSDQENNINIGSIPVKKNIIKDKKSIKLKAEIRSISIKGLVNVQFSTNVIIPADYKNFDSKVMLIQIKDDEGKIDKRINYTWNYLNKLQITFLYNGFFLEKQSGLPISYSYQIQRNVPKQLRTDSATAALASNGGSGVSTLSSFMYGSLAFNIVILLMDMANFDILPSQDIQSNVFEFEDSTTPEVKRIYDFFAKRLLFNTPIRMFLEGFMSFFINSCLNLYVLKWDSNSERFASVLAIMLVCTSFTFPFMIMGLLIPKYKNLQEMKVQNSYGALYADIRTNAKSPLFFNVIYMGRRIIFAGVAIIGQDYPFFQIQALIFHCIFVIIYLVSTKPFQKPLNNFLEIINEICIIGAAYHLLILTDYNPDDDLQYMAGWSLIIITVFNMLINISVMITLSAVDLVQIVNKDNDKFQEELLSNFEKTNLNATAYQEGNSIFILQTANDFLPRQVENSTKRKKRKIPNPKMARRDSINFMENTNDNLIGKLISPHEYKENEKEDYDPLAQYQNAEREEYKLDDFQETEGAPKEDQELDAEIFQIYQKKQECLKQKYKQLSLELEQIQKYDTPQNRRKRNNQQIITVKINEPEGSPTRQIQDDLIMNINLNSVNYETSETNFSISKQSRNHSLNTHGKKAKSNNTVNVLNSKKSRFNNKNRTPKINTNQDKLDEIIVESLDLEQNSDIMTLAALNLQRNTFQTNKNANQNLDYQVTSSLEVHNGHLEQIRQENPWDTTKQSDTQKIFKSVKKRLRMKATL</sequence>
<feature type="transmembrane region" description="Helical" evidence="2">
    <location>
        <begin position="1682"/>
        <end position="1700"/>
    </location>
</feature>
<gene>
    <name evidence="3" type="primary">Contig2288.g2474</name>
    <name evidence="3" type="ORF">STYLEM_672</name>
</gene>
<dbReference type="Proteomes" id="UP000039865">
    <property type="component" value="Unassembled WGS sequence"/>
</dbReference>
<protein>
    <submittedName>
        <fullName evidence="3">Cadg domain containing protein</fullName>
    </submittedName>
</protein>
<feature type="transmembrane region" description="Helical" evidence="2">
    <location>
        <begin position="1712"/>
        <end position="1731"/>
    </location>
</feature>
<accession>A0A077ZQJ5</accession>
<feature type="coiled-coil region" evidence="1">
    <location>
        <begin position="1907"/>
        <end position="1934"/>
    </location>
</feature>
<reference evidence="3 4" key="1">
    <citation type="submission" date="2014-06" db="EMBL/GenBank/DDBJ databases">
        <authorList>
            <person name="Swart Estienne"/>
        </authorList>
    </citation>
    <scope>NUCLEOTIDE SEQUENCE [LARGE SCALE GENOMIC DNA]</scope>
    <source>
        <strain evidence="3 4">130c</strain>
    </source>
</reference>